<evidence type="ECO:0000313" key="3">
    <source>
        <dbReference type="Proteomes" id="UP001642540"/>
    </source>
</evidence>
<evidence type="ECO:0000313" key="2">
    <source>
        <dbReference type="EMBL" id="CAL8103835.1"/>
    </source>
</evidence>
<keyword evidence="1" id="KW-1133">Transmembrane helix</keyword>
<feature type="transmembrane region" description="Helical" evidence="1">
    <location>
        <begin position="87"/>
        <end position="112"/>
    </location>
</feature>
<keyword evidence="1" id="KW-0472">Membrane</keyword>
<dbReference type="Proteomes" id="UP001642540">
    <property type="component" value="Unassembled WGS sequence"/>
</dbReference>
<name>A0ABP1QK41_9HEXA</name>
<comment type="caution">
    <text evidence="2">The sequence shown here is derived from an EMBL/GenBank/DDBJ whole genome shotgun (WGS) entry which is preliminary data.</text>
</comment>
<gene>
    <name evidence="2" type="ORF">ODALV1_LOCUS11569</name>
</gene>
<feature type="transmembrane region" description="Helical" evidence="1">
    <location>
        <begin position="214"/>
        <end position="234"/>
    </location>
</feature>
<keyword evidence="3" id="KW-1185">Reference proteome</keyword>
<feature type="transmembrane region" description="Helical" evidence="1">
    <location>
        <begin position="51"/>
        <end position="75"/>
    </location>
</feature>
<organism evidence="2 3">
    <name type="scientific">Orchesella dallaii</name>
    <dbReference type="NCBI Taxonomy" id="48710"/>
    <lineage>
        <taxon>Eukaryota</taxon>
        <taxon>Metazoa</taxon>
        <taxon>Ecdysozoa</taxon>
        <taxon>Arthropoda</taxon>
        <taxon>Hexapoda</taxon>
        <taxon>Collembola</taxon>
        <taxon>Entomobryomorpha</taxon>
        <taxon>Entomobryoidea</taxon>
        <taxon>Orchesellidae</taxon>
        <taxon>Orchesellinae</taxon>
        <taxon>Orchesella</taxon>
    </lineage>
</organism>
<feature type="transmembrane region" description="Helical" evidence="1">
    <location>
        <begin position="330"/>
        <end position="355"/>
    </location>
</feature>
<accession>A0ABP1QK41</accession>
<keyword evidence="1" id="KW-0812">Transmembrane</keyword>
<sequence>MVALEFLDCMSLVAWLSYEKMVVIQEKCWFKLPIYWNTKSKRATPRAARECLPYLLITVLQIPIFLQSGLIFVWQCTPKWADPRFPFFAAVILAFGCLMNLFITGSSVAAFFKRRDWCLCLNVVGQHRFIGGIFSMKNQNYTWLRKPFWKHLTPLDLISDGIICGLLSLGTCGFFLTYLIDFDPIHYILLDMPRGSLEWFLLKAIVRPFIWGNWTFYCMLNFFHTGIGLFYFVLHSCTVIPSVPKVSQSPASYSVIQNSISNFNFSHKLTLQLMEGAYKEYRQFQIFIRPANEAMYTSIPIGLAGFCVISIAAGVICINGYSILPISVYIFYPYILLIIFVEITGGLPIACNVLANSILYKKYWLSRIRRKEVRQRLVACRPMGIAVGPFGYIKSSLPMAMLNAIVDNIVSITVTFSLS</sequence>
<evidence type="ECO:0008006" key="4">
    <source>
        <dbReference type="Google" id="ProtNLM"/>
    </source>
</evidence>
<proteinExistence type="predicted"/>
<evidence type="ECO:0000256" key="1">
    <source>
        <dbReference type="SAM" id="Phobius"/>
    </source>
</evidence>
<feature type="transmembrane region" description="Helical" evidence="1">
    <location>
        <begin position="155"/>
        <end position="180"/>
    </location>
</feature>
<dbReference type="EMBL" id="CAXLJM020000035">
    <property type="protein sequence ID" value="CAL8103835.1"/>
    <property type="molecule type" value="Genomic_DNA"/>
</dbReference>
<feature type="transmembrane region" description="Helical" evidence="1">
    <location>
        <begin position="299"/>
        <end position="324"/>
    </location>
</feature>
<protein>
    <recommendedName>
        <fullName evidence="4">Odorant receptor</fullName>
    </recommendedName>
</protein>
<reference evidence="2 3" key="1">
    <citation type="submission" date="2024-08" db="EMBL/GenBank/DDBJ databases">
        <authorList>
            <person name="Cucini C."/>
            <person name="Frati F."/>
        </authorList>
    </citation>
    <scope>NUCLEOTIDE SEQUENCE [LARGE SCALE GENOMIC DNA]</scope>
</reference>